<dbReference type="InterPro" id="IPR047817">
    <property type="entry name" value="ABC2_TM_bact-type"/>
</dbReference>
<dbReference type="NCBIfam" id="NF011648">
    <property type="entry name" value="PRK15066.1"/>
    <property type="match status" value="1"/>
</dbReference>
<accession>A0A511T1R2</accession>
<evidence type="ECO:0000313" key="7">
    <source>
        <dbReference type="EMBL" id="GEN07553.1"/>
    </source>
</evidence>
<evidence type="ECO:0000256" key="2">
    <source>
        <dbReference type="ARBA" id="ARBA00022692"/>
    </source>
</evidence>
<gene>
    <name evidence="7" type="primary">yadH</name>
    <name evidence="7" type="ORF">MFU01_25900</name>
</gene>
<dbReference type="Pfam" id="PF01061">
    <property type="entry name" value="ABC2_membrane"/>
    <property type="match status" value="1"/>
</dbReference>
<feature type="transmembrane region" description="Helical" evidence="5">
    <location>
        <begin position="155"/>
        <end position="176"/>
    </location>
</feature>
<evidence type="ECO:0000259" key="6">
    <source>
        <dbReference type="PROSITE" id="PS51012"/>
    </source>
</evidence>
<dbReference type="Proteomes" id="UP000321514">
    <property type="component" value="Unassembled WGS sequence"/>
</dbReference>
<name>A0A511T1R2_MYXFU</name>
<keyword evidence="5" id="KW-1003">Cell membrane</keyword>
<feature type="transmembrane region" description="Helical" evidence="5">
    <location>
        <begin position="71"/>
        <end position="90"/>
    </location>
</feature>
<keyword evidence="4 5" id="KW-0472">Membrane</keyword>
<evidence type="ECO:0000313" key="8">
    <source>
        <dbReference type="Proteomes" id="UP000321514"/>
    </source>
</evidence>
<dbReference type="GO" id="GO:0140359">
    <property type="term" value="F:ABC-type transporter activity"/>
    <property type="evidence" value="ECO:0007669"/>
    <property type="project" value="InterPro"/>
</dbReference>
<comment type="subcellular location">
    <subcellularLocation>
        <location evidence="5">Cell membrane</location>
        <topology evidence="5">Multi-pass membrane protein</topology>
    </subcellularLocation>
    <subcellularLocation>
        <location evidence="1">Membrane</location>
        <topology evidence="1">Multi-pass membrane protein</topology>
    </subcellularLocation>
</comment>
<dbReference type="PRINTS" id="PR00164">
    <property type="entry name" value="ABC2TRNSPORT"/>
</dbReference>
<feature type="domain" description="ABC transmembrane type-2" evidence="6">
    <location>
        <begin position="35"/>
        <end position="264"/>
    </location>
</feature>
<keyword evidence="2 5" id="KW-0812">Transmembrane</keyword>
<dbReference type="PIRSF" id="PIRSF006648">
    <property type="entry name" value="DrrB"/>
    <property type="match status" value="1"/>
</dbReference>
<evidence type="ECO:0000256" key="5">
    <source>
        <dbReference type="RuleBase" id="RU361157"/>
    </source>
</evidence>
<dbReference type="STRING" id="1334629.MFUL124B02_03065"/>
<evidence type="ECO:0000256" key="1">
    <source>
        <dbReference type="ARBA" id="ARBA00004141"/>
    </source>
</evidence>
<protein>
    <recommendedName>
        <fullName evidence="5">Transport permease protein</fullName>
    </recommendedName>
</protein>
<feature type="transmembrane region" description="Helical" evidence="5">
    <location>
        <begin position="41"/>
        <end position="59"/>
    </location>
</feature>
<dbReference type="PANTHER" id="PTHR43332">
    <property type="entry name" value="INNER MEMBRANE TRANSPORT PERMEASE YADH-RELATED"/>
    <property type="match status" value="1"/>
</dbReference>
<dbReference type="PROSITE" id="PS51012">
    <property type="entry name" value="ABC_TM2"/>
    <property type="match status" value="1"/>
</dbReference>
<feature type="transmembrane region" description="Helical" evidence="5">
    <location>
        <begin position="128"/>
        <end position="149"/>
    </location>
</feature>
<dbReference type="InterPro" id="IPR013525">
    <property type="entry name" value="ABC2_TM"/>
</dbReference>
<organism evidence="7 8">
    <name type="scientific">Myxococcus fulvus</name>
    <dbReference type="NCBI Taxonomy" id="33"/>
    <lineage>
        <taxon>Bacteria</taxon>
        <taxon>Pseudomonadati</taxon>
        <taxon>Myxococcota</taxon>
        <taxon>Myxococcia</taxon>
        <taxon>Myxococcales</taxon>
        <taxon>Cystobacterineae</taxon>
        <taxon>Myxococcaceae</taxon>
        <taxon>Myxococcus</taxon>
    </lineage>
</organism>
<sequence>MPRQGDASGPRRHDTTMNVLGMQTLFVKEVRRFMRVPGQTVLSPLISTTLYFIVFGYSISGRVAEVEGSPYLHFIVPGLVFLGIANNAFLNSSSSLFITKIQGTVVDLLVAPLGPGELMAGFIGGAMVRGLVVGGLTWAVAGLFTGFSLEHAWVAAYFLLIASYVFSVLGLLAAVWAEKFEQINFFPTFVMLPLTFLGGVFYSVRELPAPWSTVSLFNPMVYMVEGLRYGMLGRSAFSPALGAGILAGVALVATAAVYFVLRSGYRMKA</sequence>
<keyword evidence="3 5" id="KW-1133">Transmembrane helix</keyword>
<comment type="similarity">
    <text evidence="5">Belongs to the ABC-2 integral membrane protein family.</text>
</comment>
<proteinExistence type="inferred from homology"/>
<dbReference type="InterPro" id="IPR052522">
    <property type="entry name" value="ABC-2_transport_permease"/>
</dbReference>
<dbReference type="AlphaFoldDB" id="A0A511T1R2"/>
<reference evidence="7 8" key="1">
    <citation type="submission" date="2019-07" db="EMBL/GenBank/DDBJ databases">
        <title>Whole genome shotgun sequence of Myxococcus fulvus NBRC 100333.</title>
        <authorList>
            <person name="Hosoyama A."/>
            <person name="Uohara A."/>
            <person name="Ohji S."/>
            <person name="Ichikawa N."/>
        </authorList>
    </citation>
    <scope>NUCLEOTIDE SEQUENCE [LARGE SCALE GENOMIC DNA]</scope>
    <source>
        <strain evidence="7 8">NBRC 100333</strain>
    </source>
</reference>
<comment type="caution">
    <text evidence="7">The sequence shown here is derived from an EMBL/GenBank/DDBJ whole genome shotgun (WGS) entry which is preliminary data.</text>
</comment>
<dbReference type="EMBL" id="BJXR01000025">
    <property type="protein sequence ID" value="GEN07553.1"/>
    <property type="molecule type" value="Genomic_DNA"/>
</dbReference>
<dbReference type="InterPro" id="IPR000412">
    <property type="entry name" value="ABC_2_transport"/>
</dbReference>
<evidence type="ECO:0000256" key="4">
    <source>
        <dbReference type="ARBA" id="ARBA00023136"/>
    </source>
</evidence>
<dbReference type="GO" id="GO:0043190">
    <property type="term" value="C:ATP-binding cassette (ABC) transporter complex"/>
    <property type="evidence" value="ECO:0007669"/>
    <property type="project" value="InterPro"/>
</dbReference>
<dbReference type="PANTHER" id="PTHR43332:SF1">
    <property type="entry name" value="TRANSPORT PERMEASE PROTEIN"/>
    <property type="match status" value="1"/>
</dbReference>
<feature type="transmembrane region" description="Helical" evidence="5">
    <location>
        <begin position="183"/>
        <end position="204"/>
    </location>
</feature>
<feature type="transmembrane region" description="Helical" evidence="5">
    <location>
        <begin position="240"/>
        <end position="261"/>
    </location>
</feature>
<evidence type="ECO:0000256" key="3">
    <source>
        <dbReference type="ARBA" id="ARBA00022989"/>
    </source>
</evidence>
<keyword evidence="5" id="KW-0813">Transport</keyword>